<comment type="caution">
    <text evidence="1">The sequence shown here is derived from an EMBL/GenBank/DDBJ whole genome shotgun (WGS) entry which is preliminary data.</text>
</comment>
<name>A0ABT1P508_9GAMM</name>
<sequence length="167" mass="19382">MRILAIFILLLVSSRVFAYSDIPIHQHYVKLIGVLPEPHVDFVFEMELDEETDDVLRVNIEIGGKQIFFPKSELDKLKDINLNDLSLQHGMHRSPEQPAKPIEEYFEDYIVIRLTSGNRKRAEREVDGKMRYEWGYDPVTIMVFPGKPARVDSSPFDFYDAPQDPDA</sequence>
<proteinExistence type="predicted"/>
<dbReference type="EMBL" id="JACASI010000059">
    <property type="protein sequence ID" value="MCQ3831175.1"/>
    <property type="molecule type" value="Genomic_DNA"/>
</dbReference>
<organism evidence="1 2">
    <name type="scientific">Microbulbifer elongatus</name>
    <dbReference type="NCBI Taxonomy" id="86173"/>
    <lineage>
        <taxon>Bacteria</taxon>
        <taxon>Pseudomonadati</taxon>
        <taxon>Pseudomonadota</taxon>
        <taxon>Gammaproteobacteria</taxon>
        <taxon>Cellvibrionales</taxon>
        <taxon>Microbulbiferaceae</taxon>
        <taxon>Microbulbifer</taxon>
    </lineage>
</organism>
<accession>A0ABT1P508</accession>
<evidence type="ECO:0000313" key="1">
    <source>
        <dbReference type="EMBL" id="MCQ3831175.1"/>
    </source>
</evidence>
<protein>
    <submittedName>
        <fullName evidence="1">Uncharacterized protein</fullName>
    </submittedName>
</protein>
<gene>
    <name evidence="1" type="ORF">HXX02_17220</name>
</gene>
<dbReference type="Proteomes" id="UP001205566">
    <property type="component" value="Unassembled WGS sequence"/>
</dbReference>
<keyword evidence="2" id="KW-1185">Reference proteome</keyword>
<evidence type="ECO:0000313" key="2">
    <source>
        <dbReference type="Proteomes" id="UP001205566"/>
    </source>
</evidence>
<reference evidence="1" key="1">
    <citation type="thesis" date="2020" institute="Technische Universitat Dresden" country="Dresden, Germany">
        <title>The Agarolytic System of Microbulbifer elongatus PORT2, Isolated from Batu Karas, Pangandaran West Java Indonesia.</title>
        <authorList>
            <person name="Anggraeni S.R."/>
        </authorList>
    </citation>
    <scope>NUCLEOTIDE SEQUENCE</scope>
    <source>
        <strain evidence="1">PORT2</strain>
    </source>
</reference>